<reference evidence="2" key="1">
    <citation type="journal article" date="2020" name="Stud. Mycol.">
        <title>101 Dothideomycetes genomes: a test case for predicting lifestyles and emergence of pathogens.</title>
        <authorList>
            <person name="Haridas S."/>
            <person name="Albert R."/>
            <person name="Binder M."/>
            <person name="Bloem J."/>
            <person name="Labutti K."/>
            <person name="Salamov A."/>
            <person name="Andreopoulos B."/>
            <person name="Baker S."/>
            <person name="Barry K."/>
            <person name="Bills G."/>
            <person name="Bluhm B."/>
            <person name="Cannon C."/>
            <person name="Castanera R."/>
            <person name="Culley D."/>
            <person name="Daum C."/>
            <person name="Ezra D."/>
            <person name="Gonzalez J."/>
            <person name="Henrissat B."/>
            <person name="Kuo A."/>
            <person name="Liang C."/>
            <person name="Lipzen A."/>
            <person name="Lutzoni F."/>
            <person name="Magnuson J."/>
            <person name="Mondo S."/>
            <person name="Nolan M."/>
            <person name="Ohm R."/>
            <person name="Pangilinan J."/>
            <person name="Park H.-J."/>
            <person name="Ramirez L."/>
            <person name="Alfaro M."/>
            <person name="Sun H."/>
            <person name="Tritt A."/>
            <person name="Yoshinaga Y."/>
            <person name="Zwiers L.-H."/>
            <person name="Turgeon B."/>
            <person name="Goodwin S."/>
            <person name="Spatafora J."/>
            <person name="Crous P."/>
            <person name="Grigoriev I."/>
        </authorList>
    </citation>
    <scope>NUCLEOTIDE SEQUENCE</scope>
    <source>
        <strain evidence="2">CBS 675.92</strain>
    </source>
</reference>
<keyword evidence="3" id="KW-1185">Reference proteome</keyword>
<protein>
    <submittedName>
        <fullName evidence="2">Uncharacterized protein</fullName>
    </submittedName>
</protein>
<sequence length="101" mass="10920">MIVCISVLRALLLLFLSFRAPVFAKRDCEVYNDACNPITEAALTIVKTTAGLAVLPCILSVLGLSGPIAAGELVAICVAFDKPFLTFRVYGIMDDMAFLHR</sequence>
<accession>A0A6A5UCW9</accession>
<keyword evidence="1" id="KW-0732">Signal</keyword>
<name>A0A6A5UCW9_9PLEO</name>
<evidence type="ECO:0000313" key="2">
    <source>
        <dbReference type="EMBL" id="KAF1962775.1"/>
    </source>
</evidence>
<proteinExistence type="predicted"/>
<gene>
    <name evidence="2" type="ORF">CC80DRAFT_541928</name>
</gene>
<organism evidence="2 3">
    <name type="scientific">Byssothecium circinans</name>
    <dbReference type="NCBI Taxonomy" id="147558"/>
    <lineage>
        <taxon>Eukaryota</taxon>
        <taxon>Fungi</taxon>
        <taxon>Dikarya</taxon>
        <taxon>Ascomycota</taxon>
        <taxon>Pezizomycotina</taxon>
        <taxon>Dothideomycetes</taxon>
        <taxon>Pleosporomycetidae</taxon>
        <taxon>Pleosporales</taxon>
        <taxon>Massarineae</taxon>
        <taxon>Massarinaceae</taxon>
        <taxon>Byssothecium</taxon>
    </lineage>
</organism>
<feature type="chain" id="PRO_5025541203" evidence="1">
    <location>
        <begin position="25"/>
        <end position="101"/>
    </location>
</feature>
<dbReference type="EMBL" id="ML976978">
    <property type="protein sequence ID" value="KAF1962775.1"/>
    <property type="molecule type" value="Genomic_DNA"/>
</dbReference>
<evidence type="ECO:0000256" key="1">
    <source>
        <dbReference type="SAM" id="SignalP"/>
    </source>
</evidence>
<dbReference type="AlphaFoldDB" id="A0A6A5UCW9"/>
<evidence type="ECO:0000313" key="3">
    <source>
        <dbReference type="Proteomes" id="UP000800035"/>
    </source>
</evidence>
<feature type="signal peptide" evidence="1">
    <location>
        <begin position="1"/>
        <end position="24"/>
    </location>
</feature>
<dbReference type="Proteomes" id="UP000800035">
    <property type="component" value="Unassembled WGS sequence"/>
</dbReference>